<dbReference type="EMBL" id="MN740670">
    <property type="protein sequence ID" value="QHU06973.1"/>
    <property type="molecule type" value="Genomic_DNA"/>
</dbReference>
<reference evidence="1" key="1">
    <citation type="journal article" date="2020" name="Nature">
        <title>Giant virus diversity and host interactions through global metagenomics.</title>
        <authorList>
            <person name="Schulz F."/>
            <person name="Roux S."/>
            <person name="Paez-Espino D."/>
            <person name="Jungbluth S."/>
            <person name="Walsh D.A."/>
            <person name="Denef V.J."/>
            <person name="McMahon K.D."/>
            <person name="Konstantinidis K.T."/>
            <person name="Eloe-Fadrosh E.A."/>
            <person name="Kyrpides N.C."/>
            <person name="Woyke T."/>
        </authorList>
    </citation>
    <scope>NUCLEOTIDE SEQUENCE</scope>
    <source>
        <strain evidence="1">GVMAG-S-1038524-41</strain>
    </source>
</reference>
<organism evidence="1">
    <name type="scientific">viral metagenome</name>
    <dbReference type="NCBI Taxonomy" id="1070528"/>
    <lineage>
        <taxon>unclassified sequences</taxon>
        <taxon>metagenomes</taxon>
        <taxon>organismal metagenomes</taxon>
    </lineage>
</organism>
<dbReference type="AlphaFoldDB" id="A0A6C0JNM6"/>
<accession>A0A6C0JNM6</accession>
<name>A0A6C0JNM6_9ZZZZ</name>
<sequence>MSHKYKILHDSTSETYKVGTVIHDNHGIK</sequence>
<protein>
    <submittedName>
        <fullName evidence="1">Uncharacterized protein</fullName>
    </submittedName>
</protein>
<proteinExistence type="predicted"/>
<evidence type="ECO:0000313" key="1">
    <source>
        <dbReference type="EMBL" id="QHU06973.1"/>
    </source>
</evidence>